<dbReference type="Gene3D" id="2.40.420.20">
    <property type="match status" value="1"/>
</dbReference>
<comment type="caution">
    <text evidence="7">The sequence shown here is derived from an EMBL/GenBank/DDBJ whole genome shotgun (WGS) entry which is preliminary data.</text>
</comment>
<dbReference type="InterPro" id="IPR058637">
    <property type="entry name" value="YknX-like_C"/>
</dbReference>
<evidence type="ECO:0000256" key="2">
    <source>
        <dbReference type="SAM" id="Coils"/>
    </source>
</evidence>
<gene>
    <name evidence="7" type="primary">macA_1</name>
    <name evidence="7" type="ORF">ADICEAN_02551</name>
</gene>
<evidence type="ECO:0000256" key="3">
    <source>
        <dbReference type="SAM" id="SignalP"/>
    </source>
</evidence>
<dbReference type="NCBIfam" id="TIGR01730">
    <property type="entry name" value="RND_mfp"/>
    <property type="match status" value="1"/>
</dbReference>
<dbReference type="STRING" id="1279009.ADICEAN_02551"/>
<keyword evidence="3" id="KW-0732">Signal</keyword>
<feature type="domain" description="Multidrug resistance protein MdtA-like barrel-sandwich hybrid" evidence="4">
    <location>
        <begin position="73"/>
        <end position="195"/>
    </location>
</feature>
<dbReference type="SUPFAM" id="SSF111369">
    <property type="entry name" value="HlyD-like secretion proteins"/>
    <property type="match status" value="1"/>
</dbReference>
<feature type="domain" description="YknX-like C-terminal permuted SH3-like" evidence="6">
    <location>
        <begin position="287"/>
        <end position="349"/>
    </location>
</feature>
<evidence type="ECO:0000259" key="6">
    <source>
        <dbReference type="Pfam" id="PF25989"/>
    </source>
</evidence>
<dbReference type="Pfam" id="PF25917">
    <property type="entry name" value="BSH_RND"/>
    <property type="match status" value="1"/>
</dbReference>
<dbReference type="Pfam" id="PF25989">
    <property type="entry name" value="YknX_C"/>
    <property type="match status" value="1"/>
</dbReference>
<feature type="coiled-coil region" evidence="2">
    <location>
        <begin position="102"/>
        <end position="160"/>
    </location>
</feature>
<dbReference type="Gene3D" id="1.10.287.470">
    <property type="entry name" value="Helix hairpin bin"/>
    <property type="match status" value="1"/>
</dbReference>
<dbReference type="GO" id="GO:0015562">
    <property type="term" value="F:efflux transmembrane transporter activity"/>
    <property type="evidence" value="ECO:0007669"/>
    <property type="project" value="TreeGrafter"/>
</dbReference>
<dbReference type="InterPro" id="IPR006143">
    <property type="entry name" value="RND_pump_MFP"/>
</dbReference>
<dbReference type="RefSeq" id="WP_009195941.1">
    <property type="nucleotide sequence ID" value="NZ_AODQ01000063.1"/>
</dbReference>
<dbReference type="eggNOG" id="COG0845">
    <property type="taxonomic scope" value="Bacteria"/>
</dbReference>
<protein>
    <submittedName>
        <fullName evidence="7">Macrolide-specific efflux protein macA</fullName>
    </submittedName>
</protein>
<organism evidence="7 8">
    <name type="scientific">Cesiribacter andamanensis AMV16</name>
    <dbReference type="NCBI Taxonomy" id="1279009"/>
    <lineage>
        <taxon>Bacteria</taxon>
        <taxon>Pseudomonadati</taxon>
        <taxon>Bacteroidota</taxon>
        <taxon>Cytophagia</taxon>
        <taxon>Cytophagales</taxon>
        <taxon>Cesiribacteraceae</taxon>
        <taxon>Cesiribacter</taxon>
    </lineage>
</organism>
<dbReference type="Gene3D" id="2.40.50.100">
    <property type="match status" value="1"/>
</dbReference>
<dbReference type="EMBL" id="AODQ01000063">
    <property type="protein sequence ID" value="EMR02314.1"/>
    <property type="molecule type" value="Genomic_DNA"/>
</dbReference>
<reference evidence="7 8" key="1">
    <citation type="journal article" date="2013" name="Genome Announc.">
        <title>Draft Genome Sequence of Cesiribacter andamanensis Strain AMV16T, Isolated from a Soil Sample from a Mud Volcano in the Andaman Islands, India.</title>
        <authorList>
            <person name="Shivaji S."/>
            <person name="Ara S."/>
            <person name="Begum Z."/>
            <person name="Srinivas T.N."/>
            <person name="Singh A."/>
            <person name="Kumar Pinnaka A."/>
        </authorList>
    </citation>
    <scope>NUCLEOTIDE SEQUENCE [LARGE SCALE GENOMIC DNA]</scope>
    <source>
        <strain evidence="7 8">AMV16</strain>
    </source>
</reference>
<feature type="chain" id="PRO_5004082315" evidence="3">
    <location>
        <begin position="23"/>
        <end position="351"/>
    </location>
</feature>
<comment type="similarity">
    <text evidence="1">Belongs to the membrane fusion protein (MFP) (TC 8.A.1) family.</text>
</comment>
<feature type="domain" description="CusB-like beta-barrel" evidence="5">
    <location>
        <begin position="202"/>
        <end position="271"/>
    </location>
</feature>
<evidence type="ECO:0000313" key="8">
    <source>
        <dbReference type="Proteomes" id="UP000011910"/>
    </source>
</evidence>
<dbReference type="InterPro" id="IPR058792">
    <property type="entry name" value="Beta-barrel_RND_2"/>
</dbReference>
<proteinExistence type="inferred from homology"/>
<sequence>MKKVLYIAAVLLVLGAIGFTLANNKKEMAQAAAVASQTSKAIPVVLTTPKTGAIDRSFSVNGTFAPIQSLSLMSETQGQVIKLNKRKGEAVKAGELLAQVENEVLRANVITAQANYEKAKKDLARFENLASGEAITQRQLEEVKLGYQNAEANLIMARQRLEKSRIVAPISGIINESYIEIGSFLNPGTKLFDIVNVDKLKLNAKVSEREVMLIRKGSQAKVRPNVLPDKQFEGTITAIGANADRSLKYDVEIQVDNTQETPLRAGMYGSAFFAVADTRQALLLEREAIATSLQNPKVFVVKEGKASLKDVTIGTVANNKVEITGGLTEGEQVVLSGQINLREGTAVAVMK</sequence>
<name>M7NV36_9BACT</name>
<evidence type="ECO:0000259" key="4">
    <source>
        <dbReference type="Pfam" id="PF25917"/>
    </source>
</evidence>
<dbReference type="OrthoDB" id="9784685at2"/>
<feature type="signal peptide" evidence="3">
    <location>
        <begin position="1"/>
        <end position="22"/>
    </location>
</feature>
<dbReference type="Pfam" id="PF25954">
    <property type="entry name" value="Beta-barrel_RND_2"/>
    <property type="match status" value="1"/>
</dbReference>
<dbReference type="GO" id="GO:1990281">
    <property type="term" value="C:efflux pump complex"/>
    <property type="evidence" value="ECO:0007669"/>
    <property type="project" value="TreeGrafter"/>
</dbReference>
<dbReference type="PANTHER" id="PTHR30469">
    <property type="entry name" value="MULTIDRUG RESISTANCE PROTEIN MDTA"/>
    <property type="match status" value="1"/>
</dbReference>
<keyword evidence="8" id="KW-1185">Reference proteome</keyword>
<dbReference type="InterPro" id="IPR058625">
    <property type="entry name" value="MdtA-like_BSH"/>
</dbReference>
<evidence type="ECO:0000313" key="7">
    <source>
        <dbReference type="EMBL" id="EMR02314.1"/>
    </source>
</evidence>
<dbReference type="AlphaFoldDB" id="M7NV36"/>
<keyword evidence="2" id="KW-0175">Coiled coil</keyword>
<dbReference type="Gene3D" id="2.40.30.170">
    <property type="match status" value="1"/>
</dbReference>
<dbReference type="Proteomes" id="UP000011910">
    <property type="component" value="Unassembled WGS sequence"/>
</dbReference>
<accession>M7NV36</accession>
<evidence type="ECO:0000256" key="1">
    <source>
        <dbReference type="ARBA" id="ARBA00009477"/>
    </source>
</evidence>
<evidence type="ECO:0000259" key="5">
    <source>
        <dbReference type="Pfam" id="PF25954"/>
    </source>
</evidence>